<accession>A0ABT3SF73</accession>
<keyword evidence="5" id="KW-1185">Reference proteome</keyword>
<dbReference type="InterPro" id="IPR001647">
    <property type="entry name" value="HTH_TetR"/>
</dbReference>
<organism evidence="4 5">
    <name type="scientific">Mycobacterium pinniadriaticum</name>
    <dbReference type="NCBI Taxonomy" id="2994102"/>
    <lineage>
        <taxon>Bacteria</taxon>
        <taxon>Bacillati</taxon>
        <taxon>Actinomycetota</taxon>
        <taxon>Actinomycetes</taxon>
        <taxon>Mycobacteriales</taxon>
        <taxon>Mycobacteriaceae</taxon>
        <taxon>Mycobacterium</taxon>
    </lineage>
</organism>
<evidence type="ECO:0000259" key="3">
    <source>
        <dbReference type="PROSITE" id="PS50977"/>
    </source>
</evidence>
<evidence type="ECO:0000313" key="4">
    <source>
        <dbReference type="EMBL" id="MCX2938159.1"/>
    </source>
</evidence>
<gene>
    <name evidence="4" type="ORF">ORI27_15735</name>
</gene>
<dbReference type="Proteomes" id="UP001300745">
    <property type="component" value="Unassembled WGS sequence"/>
</dbReference>
<protein>
    <submittedName>
        <fullName evidence="4">TetR/AcrR family transcriptional regulator</fullName>
    </submittedName>
</protein>
<feature type="DNA-binding region" description="H-T-H motif" evidence="2">
    <location>
        <begin position="13"/>
        <end position="32"/>
    </location>
</feature>
<sequence>MKHVGEHGYAKATFNNIAAEAGLTSGAVYYYFKSKKALVVAVIAEVTSQLLERFERAATRADNLQGQLIAILEETIAVTDEMPYLASFSVSVRVDGRRYPELSRALAFSSGSYYDLYKRLIDEAVERGEISPGVEPRDVADMFGMVNFGLTMLTVELPGDRHRVAIRTIEKLLAGGLFRAPTRRAADDRLLTDAAEPLPAAVSAPSE</sequence>
<evidence type="ECO:0000256" key="2">
    <source>
        <dbReference type="PROSITE-ProRule" id="PRU00335"/>
    </source>
</evidence>
<dbReference type="Pfam" id="PF00440">
    <property type="entry name" value="TetR_N"/>
    <property type="match status" value="1"/>
</dbReference>
<proteinExistence type="predicted"/>
<dbReference type="EMBL" id="JAPJDO010000012">
    <property type="protein sequence ID" value="MCX2938159.1"/>
    <property type="molecule type" value="Genomic_DNA"/>
</dbReference>
<reference evidence="4 5" key="1">
    <citation type="submission" date="2022-11" db="EMBL/GenBank/DDBJ databases">
        <title>Mycobacterium sp. nov.</title>
        <authorList>
            <person name="Papic B."/>
            <person name="Spicic S."/>
            <person name="Duvnjak S."/>
        </authorList>
    </citation>
    <scope>NUCLEOTIDE SEQUENCE [LARGE SCALE GENOMIC DNA]</scope>
    <source>
        <strain evidence="4 5">CVI_P4</strain>
    </source>
</reference>
<evidence type="ECO:0000313" key="5">
    <source>
        <dbReference type="Proteomes" id="UP001300745"/>
    </source>
</evidence>
<dbReference type="InterPro" id="IPR036271">
    <property type="entry name" value="Tet_transcr_reg_TetR-rel_C_sf"/>
</dbReference>
<dbReference type="RefSeq" id="WP_265997914.1">
    <property type="nucleotide sequence ID" value="NZ_JAPJDN010000012.1"/>
</dbReference>
<dbReference type="InterPro" id="IPR009057">
    <property type="entry name" value="Homeodomain-like_sf"/>
</dbReference>
<dbReference type="Gene3D" id="1.10.357.10">
    <property type="entry name" value="Tetracycline Repressor, domain 2"/>
    <property type="match status" value="1"/>
</dbReference>
<dbReference type="InterPro" id="IPR050109">
    <property type="entry name" value="HTH-type_TetR-like_transc_reg"/>
</dbReference>
<dbReference type="PANTHER" id="PTHR30055">
    <property type="entry name" value="HTH-TYPE TRANSCRIPTIONAL REGULATOR RUTR"/>
    <property type="match status" value="1"/>
</dbReference>
<dbReference type="PANTHER" id="PTHR30055:SF226">
    <property type="entry name" value="HTH-TYPE TRANSCRIPTIONAL REGULATOR PKSA"/>
    <property type="match status" value="1"/>
</dbReference>
<evidence type="ECO:0000256" key="1">
    <source>
        <dbReference type="ARBA" id="ARBA00023125"/>
    </source>
</evidence>
<feature type="domain" description="HTH tetR-type" evidence="3">
    <location>
        <begin position="1"/>
        <end position="50"/>
    </location>
</feature>
<dbReference type="SUPFAM" id="SSF48498">
    <property type="entry name" value="Tetracyclin repressor-like, C-terminal domain"/>
    <property type="match status" value="1"/>
</dbReference>
<comment type="caution">
    <text evidence="4">The sequence shown here is derived from an EMBL/GenBank/DDBJ whole genome shotgun (WGS) entry which is preliminary data.</text>
</comment>
<dbReference type="PROSITE" id="PS50977">
    <property type="entry name" value="HTH_TETR_2"/>
    <property type="match status" value="1"/>
</dbReference>
<keyword evidence="1 2" id="KW-0238">DNA-binding</keyword>
<dbReference type="SUPFAM" id="SSF46689">
    <property type="entry name" value="Homeodomain-like"/>
    <property type="match status" value="1"/>
</dbReference>
<name>A0ABT3SF73_9MYCO</name>